<name>A0A1B4LFG9_9BURK</name>
<dbReference type="EMBL" id="CP013420">
    <property type="protein sequence ID" value="AOJ75930.1"/>
    <property type="molecule type" value="Genomic_DNA"/>
</dbReference>
<dbReference type="Proteomes" id="UP000243680">
    <property type="component" value="Chromosome 1"/>
</dbReference>
<evidence type="ECO:0000313" key="3">
    <source>
        <dbReference type="EMBL" id="AOJ75930.1"/>
    </source>
</evidence>
<dbReference type="InterPro" id="IPR036526">
    <property type="entry name" value="C-N_Hydrolase_sf"/>
</dbReference>
<dbReference type="PANTHER" id="PTHR34047:SF8">
    <property type="entry name" value="PROTEIN YKFC"/>
    <property type="match status" value="1"/>
</dbReference>
<evidence type="ECO:0000259" key="2">
    <source>
        <dbReference type="PROSITE" id="PS50878"/>
    </source>
</evidence>
<dbReference type="AlphaFoldDB" id="A0A1B4LFG9"/>
<gene>
    <name evidence="3" type="ORF">WJ35_13250</name>
</gene>
<dbReference type="InterPro" id="IPR051083">
    <property type="entry name" value="GrpII_Intron_Splice-Mob/Def"/>
</dbReference>
<dbReference type="InterPro" id="IPR000477">
    <property type="entry name" value="RT_dom"/>
</dbReference>
<evidence type="ECO:0000313" key="4">
    <source>
        <dbReference type="Proteomes" id="UP000243680"/>
    </source>
</evidence>
<accession>A0A1B4LFG9</accession>
<feature type="domain" description="Reverse transcriptase" evidence="2">
    <location>
        <begin position="1"/>
        <end position="294"/>
    </location>
</feature>
<sequence length="1167" mass="130125">MAHVGIREQTIATAVLLCLADCIETAQGNPAVKATEALGKGVFSYGNRLYCRWSDDDSQARFSWGSSDTYSRYYADYQQFVARPREVAAALEDEFDNEDDARVLMVKLDVSAYYDRINIPRLIAKLKNEYNRYWGDDIERPMDDDAFWVAAEAALTFEWSTADDALKGLLKNSELPRGLPQGLMASGFFANAYLLELDRAIGLACQKRRNIKIGDRESLVTLHDYCRYVDDLRLVVSTDDPELDLAELQTGITNWTQRQLNKSLGDAQGKITLTLNGAKTEIELLSKVAKGTSIANRMRQVQQQLSGPFDLSSLEDLETALNGLLSMAEVEGATSKVRKPRGVPALALVTKPPMDVRDDTLTRFAAFRICKSLKQRRLLTDLGETRENGTAGEQLQQDYELAARRLVGAWSENPSLVQVLRYAFDLFPSASLLRDVLDALARKFQDADSHSDQASVAWYILAELFRAAATETGRSSVGDDGLQVGDIDEYRAELAEYAETVLQNGDCPWFAQQQAALLLATLGSPSNLLSDEPELARYRVLHAYLSGRYQSEGLPDDDVIGIAIVGYQLEGNARRFANWLRRFSVKRSKNSTRRAFELVYKGDPSLFDAITTLRANGAAFFDRELLNPEQALHVDSRNKDGEPLPTGVWLRLSRAACHSTRPFRHENALLRLAQCLTEVDDWTRPDDTIYSAFDFDVMCEDWTRLDDPDGPSLHVRLQPKSAQRKTPRFRAPAWCKPELSWQYAIGAILRAAAVGSNDFTLVWRVGGSESGWYRGLSSTPSRRQVGMLHSSQALGGTASSVTPWFSGLLNVLLRWPGIEVDPDEHPASSTAEVKDLRGIINERLKVQSGIFGRSTGSPVYRYPVRWQLRDSRSLRVVVVQGLLPSVADFKTHELDGLSSNPFRTQHRNHTAALLNLVAKKLDAYERLGDGAKKPIVDLVVFPEYSIHVGDQDLLRAFSDDTGAMLHYGLLGALHPITGRHTNASRWLIPVRTSSRRSWIEVDQGKLHLTGVELGMGVEKWCPYRVVIELQLDQLTSYRMVGAICYDATDLALAADMRNESHMFVVPAHNQDIKTFDSMIAALRYHMYQHVVVCNIGEFGGSSAQAPYDDEHRRTISHAHGANQISVAVFDVPMDHFGPKLLALSPGAPKMVKKRLGKTPPAGLARRP</sequence>
<dbReference type="CDD" id="cd01646">
    <property type="entry name" value="RT_Bac_retron_I"/>
    <property type="match status" value="1"/>
</dbReference>
<dbReference type="PANTHER" id="PTHR34047">
    <property type="entry name" value="NUCLEAR INTRON MATURASE 1, MITOCHONDRIAL-RELATED"/>
    <property type="match status" value="1"/>
</dbReference>
<dbReference type="SUPFAM" id="SSF56317">
    <property type="entry name" value="Carbon-nitrogen hydrolase"/>
    <property type="match status" value="1"/>
</dbReference>
<comment type="similarity">
    <text evidence="1">Belongs to the bacterial reverse transcriptase family.</text>
</comment>
<protein>
    <recommendedName>
        <fullName evidence="2">Reverse transcriptase domain-containing protein</fullName>
    </recommendedName>
</protein>
<evidence type="ECO:0000256" key="1">
    <source>
        <dbReference type="ARBA" id="ARBA00034120"/>
    </source>
</evidence>
<reference evidence="3 4" key="1">
    <citation type="submission" date="2015-12" db="EMBL/GenBank/DDBJ databases">
        <title>Diversity of Burkholderia near neighbor genomes.</title>
        <authorList>
            <person name="Sahl J."/>
            <person name="Wagner D."/>
            <person name="Keim P."/>
        </authorList>
    </citation>
    <scope>NUCLEOTIDE SEQUENCE [LARGE SCALE GENOMIC DNA]</scope>
    <source>
        <strain evidence="3 4">MSMB0783</strain>
    </source>
</reference>
<dbReference type="PROSITE" id="PS50878">
    <property type="entry name" value="RT_POL"/>
    <property type="match status" value="1"/>
</dbReference>
<organism evidence="3 4">
    <name type="scientific">Burkholderia ubonensis</name>
    <dbReference type="NCBI Taxonomy" id="101571"/>
    <lineage>
        <taxon>Bacteria</taxon>
        <taxon>Pseudomonadati</taxon>
        <taxon>Pseudomonadota</taxon>
        <taxon>Betaproteobacteria</taxon>
        <taxon>Burkholderiales</taxon>
        <taxon>Burkholderiaceae</taxon>
        <taxon>Burkholderia</taxon>
        <taxon>Burkholderia cepacia complex</taxon>
    </lineage>
</organism>
<proteinExistence type="inferred from homology"/>